<dbReference type="PANTHER" id="PTHR42791">
    <property type="entry name" value="GNAT FAMILY ACETYLTRANSFERASE"/>
    <property type="match status" value="1"/>
</dbReference>
<dbReference type="GO" id="GO:0016747">
    <property type="term" value="F:acyltransferase activity, transferring groups other than amino-acyl groups"/>
    <property type="evidence" value="ECO:0007669"/>
    <property type="project" value="InterPro"/>
</dbReference>
<dbReference type="Proteomes" id="UP000326877">
    <property type="component" value="Unassembled WGS sequence"/>
</dbReference>
<feature type="domain" description="N-acetyltransferase" evidence="1">
    <location>
        <begin position="92"/>
        <end position="237"/>
    </location>
</feature>
<reference evidence="2" key="1">
    <citation type="submission" date="2019-04" db="EMBL/GenBank/DDBJ databases">
        <title>Friends and foes A comparative genomics studyof 23 Aspergillus species from section Flavi.</title>
        <authorList>
            <consortium name="DOE Joint Genome Institute"/>
            <person name="Kjaerbolling I."/>
            <person name="Vesth T."/>
            <person name="Frisvad J.C."/>
            <person name="Nybo J.L."/>
            <person name="Theobald S."/>
            <person name="Kildgaard S."/>
            <person name="Isbrandt T."/>
            <person name="Kuo A."/>
            <person name="Sato A."/>
            <person name="Lyhne E.K."/>
            <person name="Kogle M.E."/>
            <person name="Wiebenga A."/>
            <person name="Kun R.S."/>
            <person name="Lubbers R.J."/>
            <person name="Makela M.R."/>
            <person name="Barry K."/>
            <person name="Chovatia M."/>
            <person name="Clum A."/>
            <person name="Daum C."/>
            <person name="Haridas S."/>
            <person name="He G."/>
            <person name="LaButti K."/>
            <person name="Lipzen A."/>
            <person name="Mondo S."/>
            <person name="Riley R."/>
            <person name="Salamov A."/>
            <person name="Simmons B.A."/>
            <person name="Magnuson J.K."/>
            <person name="Henrissat B."/>
            <person name="Mortensen U.H."/>
            <person name="Larsen T.O."/>
            <person name="Devries R.P."/>
            <person name="Grigoriev I.V."/>
            <person name="Machida M."/>
            <person name="Baker S.E."/>
            <person name="Andersen M.R."/>
        </authorList>
    </citation>
    <scope>NUCLEOTIDE SEQUENCE [LARGE SCALE GENOMIC DNA]</scope>
    <source>
        <strain evidence="2">IBT 14317</strain>
    </source>
</reference>
<keyword evidence="2" id="KW-0808">Transferase</keyword>
<dbReference type="EMBL" id="ML735230">
    <property type="protein sequence ID" value="KAE8393310.1"/>
    <property type="molecule type" value="Genomic_DNA"/>
</dbReference>
<dbReference type="AlphaFoldDB" id="A0A5N7CGJ2"/>
<protein>
    <submittedName>
        <fullName evidence="2">Acyl-CoA N-acyltransferase</fullName>
    </submittedName>
</protein>
<dbReference type="CDD" id="cd04301">
    <property type="entry name" value="NAT_SF"/>
    <property type="match status" value="1"/>
</dbReference>
<name>A0A5N7CGJ2_PETAA</name>
<dbReference type="PANTHER" id="PTHR42791:SF16">
    <property type="entry name" value="N-ACETYLTRANSFERASE DOMAIN-CONTAINING PROTEIN"/>
    <property type="match status" value="1"/>
</dbReference>
<dbReference type="PROSITE" id="PS51186">
    <property type="entry name" value="GNAT"/>
    <property type="match status" value="1"/>
</dbReference>
<dbReference type="InterPro" id="IPR052523">
    <property type="entry name" value="Trichothecene_AcTrans"/>
</dbReference>
<evidence type="ECO:0000313" key="2">
    <source>
        <dbReference type="EMBL" id="KAE8393310.1"/>
    </source>
</evidence>
<dbReference type="InterPro" id="IPR000182">
    <property type="entry name" value="GNAT_dom"/>
</dbReference>
<gene>
    <name evidence="2" type="ORF">BDV23DRAFT_149452</name>
</gene>
<dbReference type="InterPro" id="IPR016181">
    <property type="entry name" value="Acyl_CoA_acyltransferase"/>
</dbReference>
<organism evidence="2">
    <name type="scientific">Petromyces alliaceus</name>
    <name type="common">Aspergillus alliaceus</name>
    <dbReference type="NCBI Taxonomy" id="209559"/>
    <lineage>
        <taxon>Eukaryota</taxon>
        <taxon>Fungi</taxon>
        <taxon>Dikarya</taxon>
        <taxon>Ascomycota</taxon>
        <taxon>Pezizomycotina</taxon>
        <taxon>Eurotiomycetes</taxon>
        <taxon>Eurotiomycetidae</taxon>
        <taxon>Eurotiales</taxon>
        <taxon>Aspergillaceae</taxon>
        <taxon>Aspergillus</taxon>
        <taxon>Aspergillus subgen. Circumdati</taxon>
    </lineage>
</organism>
<evidence type="ECO:0000259" key="1">
    <source>
        <dbReference type="PROSITE" id="PS51186"/>
    </source>
</evidence>
<proteinExistence type="predicted"/>
<dbReference type="SUPFAM" id="SSF55729">
    <property type="entry name" value="Acyl-CoA N-acyltransferases (Nat)"/>
    <property type="match status" value="1"/>
</dbReference>
<sequence>MPSTLTLHRVRTLEELEPLYHIGADAWRDDPCFNWFYPGGREHHDDLLVLWRHLLRREFLDPGKFILAAMIRDPQDEDEEEDKPQPCKVVGFAVWERKGSSDAARSWQGTSFSKRLKRFILNFKIAYTFRLATPKRSLSWSRLRQFETEQKAAKASQPANAWYLSLLGVTPKAQGRGVGKKLLQWGIDRSEEEGVPSSLEATKAGLRLYESMGFERIGWVFFDDEKQKHTVMQRTNKLGGWLAG</sequence>
<keyword evidence="2" id="KW-0012">Acyltransferase</keyword>
<dbReference type="Gene3D" id="3.40.630.30">
    <property type="match status" value="1"/>
</dbReference>
<dbReference type="Pfam" id="PF13508">
    <property type="entry name" value="Acetyltransf_7"/>
    <property type="match status" value="1"/>
</dbReference>
<dbReference type="OrthoDB" id="2744543at2759"/>
<accession>A0A5N7CGJ2</accession>